<dbReference type="AlphaFoldDB" id="A0A103QPC3"/>
<keyword evidence="1" id="KW-0732">Signal</keyword>
<evidence type="ECO:0000256" key="1">
    <source>
        <dbReference type="SAM" id="SignalP"/>
    </source>
</evidence>
<accession>A0A103QPC3</accession>
<dbReference type="Proteomes" id="UP000064029">
    <property type="component" value="Unassembled WGS sequence"/>
</dbReference>
<evidence type="ECO:0000313" key="2">
    <source>
        <dbReference type="EMBL" id="KVG53082.1"/>
    </source>
</evidence>
<dbReference type="OrthoDB" id="9933201at2"/>
<feature type="signal peptide" evidence="1">
    <location>
        <begin position="1"/>
        <end position="22"/>
    </location>
</feature>
<reference evidence="2 3" key="1">
    <citation type="submission" date="2015-11" db="EMBL/GenBank/DDBJ databases">
        <title>Expanding the genomic diversity of Burkholderia species for the development of highly accurate diagnostics.</title>
        <authorList>
            <person name="Sahl J."/>
            <person name="Keim P."/>
            <person name="Wagner D."/>
        </authorList>
    </citation>
    <scope>NUCLEOTIDE SEQUENCE [LARGE SCALE GENOMIC DNA]</scope>
    <source>
        <strain evidence="2 3">MSMB2036</strain>
    </source>
</reference>
<name>A0A103QPC3_9BURK</name>
<evidence type="ECO:0000313" key="3">
    <source>
        <dbReference type="Proteomes" id="UP000064029"/>
    </source>
</evidence>
<protein>
    <submittedName>
        <fullName evidence="2">Uncharacterized protein</fullName>
    </submittedName>
</protein>
<comment type="caution">
    <text evidence="2">The sequence shown here is derived from an EMBL/GenBank/DDBJ whole genome shotgun (WGS) entry which is preliminary data.</text>
</comment>
<dbReference type="RefSeq" id="WP_059760257.1">
    <property type="nucleotide sequence ID" value="NZ_CP013416.1"/>
</dbReference>
<sequence>MKKAIPLIAAVLSLAAGGSALATPVGNWQVTHYDFVKGTLINTVEVCLNVDGTFHQTNWSGYWALSQSGSNMMARETYTAGVGTGADFATIVSDDLMTGFNESWYSNNLSGGYYTTSVWRRLSNAC</sequence>
<gene>
    <name evidence="2" type="ORF">WJ33_08120</name>
</gene>
<organism evidence="2 3">
    <name type="scientific">Burkholderia ubonensis</name>
    <dbReference type="NCBI Taxonomy" id="101571"/>
    <lineage>
        <taxon>Bacteria</taxon>
        <taxon>Pseudomonadati</taxon>
        <taxon>Pseudomonadota</taxon>
        <taxon>Betaproteobacteria</taxon>
        <taxon>Burkholderiales</taxon>
        <taxon>Burkholderiaceae</taxon>
        <taxon>Burkholderia</taxon>
        <taxon>Burkholderia cepacia complex</taxon>
    </lineage>
</organism>
<proteinExistence type="predicted"/>
<dbReference type="EMBL" id="LOXM01000279">
    <property type="protein sequence ID" value="KVG53082.1"/>
    <property type="molecule type" value="Genomic_DNA"/>
</dbReference>
<feature type="chain" id="PRO_5007117301" evidence="1">
    <location>
        <begin position="23"/>
        <end position="126"/>
    </location>
</feature>